<dbReference type="Gene3D" id="3.30.420.40">
    <property type="match status" value="2"/>
</dbReference>
<gene>
    <name evidence="3" type="ORF">B9Z65_8143</name>
</gene>
<dbReference type="InterPro" id="IPR013126">
    <property type="entry name" value="Hsp_70_fam"/>
</dbReference>
<dbReference type="Pfam" id="PF00012">
    <property type="entry name" value="HSP70"/>
    <property type="match status" value="1"/>
</dbReference>
<reference evidence="3 4" key="1">
    <citation type="submission" date="2017-05" db="EMBL/GenBank/DDBJ databases">
        <title>Draft genome sequence of Elsinoe australis.</title>
        <authorList>
            <person name="Cheng Q."/>
        </authorList>
    </citation>
    <scope>NUCLEOTIDE SEQUENCE [LARGE SCALE GENOMIC DNA]</scope>
    <source>
        <strain evidence="3 4">NL1</strain>
    </source>
</reference>
<keyword evidence="4" id="KW-1185">Reference proteome</keyword>
<evidence type="ECO:0000256" key="1">
    <source>
        <dbReference type="ARBA" id="ARBA00022741"/>
    </source>
</evidence>
<accession>A0A2P7YW58</accession>
<keyword evidence="1" id="KW-0547">Nucleotide-binding</keyword>
<dbReference type="GO" id="GO:0005524">
    <property type="term" value="F:ATP binding"/>
    <property type="evidence" value="ECO:0007669"/>
    <property type="project" value="UniProtKB-KW"/>
</dbReference>
<organism evidence="3 4">
    <name type="scientific">Elsinoe australis</name>
    <dbReference type="NCBI Taxonomy" id="40998"/>
    <lineage>
        <taxon>Eukaryota</taxon>
        <taxon>Fungi</taxon>
        <taxon>Dikarya</taxon>
        <taxon>Ascomycota</taxon>
        <taxon>Pezizomycotina</taxon>
        <taxon>Dothideomycetes</taxon>
        <taxon>Dothideomycetidae</taxon>
        <taxon>Myriangiales</taxon>
        <taxon>Elsinoaceae</taxon>
        <taxon>Elsinoe</taxon>
    </lineage>
</organism>
<dbReference type="Gene3D" id="3.90.640.10">
    <property type="entry name" value="Actin, Chain A, domain 4"/>
    <property type="match status" value="1"/>
</dbReference>
<proteinExistence type="predicted"/>
<keyword evidence="3" id="KW-0346">Stress response</keyword>
<evidence type="ECO:0000313" key="3">
    <source>
        <dbReference type="EMBL" id="PSK40203.1"/>
    </source>
</evidence>
<evidence type="ECO:0000313" key="4">
    <source>
        <dbReference type="Proteomes" id="UP000243723"/>
    </source>
</evidence>
<keyword evidence="2" id="KW-0067">ATP-binding</keyword>
<dbReference type="PANTHER" id="PTHR14187">
    <property type="entry name" value="ALPHA KINASE/ELONGATION FACTOR 2 KINASE"/>
    <property type="match status" value="1"/>
</dbReference>
<sequence length="418" mass="45670">MEKTKPDKIIVAFDLGTSHSGVAFQYAGNGGDDDRITVIKSWPGGHNLTSDEQAPPVKGTPFPDWLDEKHLKAELKKRGKSGVDIVADFLIKLHTFAMGEISKKFSPVFVETTPLEYILTVPAIWSDSAKRATLRAAEIAVIVVDVPLLSEPEAAAVEALSAMKAENVQEGDVFVVCDAGGGTVDLITYEFETLTPLRFREVVPGSGGSCGAYSLNVGFEELVRKRLGLLNFCKIRRQQPKTWATALQYFEQYVKRNFNPAHEDSEYDDCGFSVPFPGFPDSEKAGISFGFLSLSQEEVAGIFNPVVDEVLGLVKGQVSASKAAGHTPNCLILVGGFGQSEYLFDRIKQRLNGIDNNAMSCIQAIHAWTACLRGAVLRGMAGMELVTSRKARLHHGVICCERFVEGKHDPKDKSWSKL</sequence>
<dbReference type="PANTHER" id="PTHR14187:SF82">
    <property type="entry name" value="FAMILY CHAPERONE, PUTATIVE (AFU_ORTHOLOGUE AFUA_7G08575)-RELATED"/>
    <property type="match status" value="1"/>
</dbReference>
<dbReference type="AlphaFoldDB" id="A0A2P7YW58"/>
<evidence type="ECO:0000256" key="2">
    <source>
        <dbReference type="ARBA" id="ARBA00022840"/>
    </source>
</evidence>
<dbReference type="Proteomes" id="UP000243723">
    <property type="component" value="Unassembled WGS sequence"/>
</dbReference>
<dbReference type="OrthoDB" id="2963168at2759"/>
<dbReference type="InterPro" id="IPR043129">
    <property type="entry name" value="ATPase_NBD"/>
</dbReference>
<dbReference type="GO" id="GO:0140662">
    <property type="term" value="F:ATP-dependent protein folding chaperone"/>
    <property type="evidence" value="ECO:0007669"/>
    <property type="project" value="InterPro"/>
</dbReference>
<name>A0A2P7YW58_9PEZI</name>
<comment type="caution">
    <text evidence="3">The sequence shown here is derived from an EMBL/GenBank/DDBJ whole genome shotgun (WGS) entry which is preliminary data.</text>
</comment>
<protein>
    <submittedName>
        <fullName evidence="3">Heat shock protein 12B</fullName>
    </submittedName>
</protein>
<dbReference type="STRING" id="40998.A0A2P7YW58"/>
<dbReference type="SUPFAM" id="SSF53067">
    <property type="entry name" value="Actin-like ATPase domain"/>
    <property type="match status" value="2"/>
</dbReference>
<dbReference type="EMBL" id="NHZQ01000363">
    <property type="protein sequence ID" value="PSK40203.1"/>
    <property type="molecule type" value="Genomic_DNA"/>
</dbReference>
<dbReference type="CDD" id="cd10170">
    <property type="entry name" value="ASKHA_NBD_HSP70"/>
    <property type="match status" value="1"/>
</dbReference>